<evidence type="ECO:0008006" key="3">
    <source>
        <dbReference type="Google" id="ProtNLM"/>
    </source>
</evidence>
<dbReference type="Proteomes" id="UP000762676">
    <property type="component" value="Unassembled WGS sequence"/>
</dbReference>
<dbReference type="AlphaFoldDB" id="A0AAV4GC31"/>
<reference evidence="1 2" key="1">
    <citation type="journal article" date="2021" name="Elife">
        <title>Chloroplast acquisition without the gene transfer in kleptoplastic sea slugs, Plakobranchus ocellatus.</title>
        <authorList>
            <person name="Maeda T."/>
            <person name="Takahashi S."/>
            <person name="Yoshida T."/>
            <person name="Shimamura S."/>
            <person name="Takaki Y."/>
            <person name="Nagai Y."/>
            <person name="Toyoda A."/>
            <person name="Suzuki Y."/>
            <person name="Arimoto A."/>
            <person name="Ishii H."/>
            <person name="Satoh N."/>
            <person name="Nishiyama T."/>
            <person name="Hasebe M."/>
            <person name="Maruyama T."/>
            <person name="Minagawa J."/>
            <person name="Obokata J."/>
            <person name="Shigenobu S."/>
        </authorList>
    </citation>
    <scope>NUCLEOTIDE SEQUENCE [LARGE SCALE GENOMIC DNA]</scope>
</reference>
<evidence type="ECO:0000313" key="2">
    <source>
        <dbReference type="Proteomes" id="UP000762676"/>
    </source>
</evidence>
<comment type="caution">
    <text evidence="1">The sequence shown here is derived from an EMBL/GenBank/DDBJ whole genome shotgun (WGS) entry which is preliminary data.</text>
</comment>
<name>A0AAV4GC31_9GAST</name>
<gene>
    <name evidence="1" type="ORF">ElyMa_004112600</name>
</gene>
<proteinExistence type="predicted"/>
<evidence type="ECO:0000313" key="1">
    <source>
        <dbReference type="EMBL" id="GFR82982.1"/>
    </source>
</evidence>
<organism evidence="1 2">
    <name type="scientific">Elysia marginata</name>
    <dbReference type="NCBI Taxonomy" id="1093978"/>
    <lineage>
        <taxon>Eukaryota</taxon>
        <taxon>Metazoa</taxon>
        <taxon>Spiralia</taxon>
        <taxon>Lophotrochozoa</taxon>
        <taxon>Mollusca</taxon>
        <taxon>Gastropoda</taxon>
        <taxon>Heterobranchia</taxon>
        <taxon>Euthyneura</taxon>
        <taxon>Panpulmonata</taxon>
        <taxon>Sacoglossa</taxon>
        <taxon>Placobranchoidea</taxon>
        <taxon>Plakobranchidae</taxon>
        <taxon>Elysia</taxon>
    </lineage>
</organism>
<accession>A0AAV4GC31</accession>
<keyword evidence="2" id="KW-1185">Reference proteome</keyword>
<sequence length="122" mass="13942">MHRRYQMTLKDVRHLHQVVVYLHTNGGVKQGCVTAPTLLGIFFSLLLRYAIHKSKDVFTPEATATYSTYRVTEQKTKMHRVIIREMLFADYAALATRSEEALQRVISCFADTCRAYSPSLSA</sequence>
<protein>
    <recommendedName>
        <fullName evidence="3">Reverse transcriptase domain-containing protein</fullName>
    </recommendedName>
</protein>
<dbReference type="EMBL" id="BMAT01008356">
    <property type="protein sequence ID" value="GFR82982.1"/>
    <property type="molecule type" value="Genomic_DNA"/>
</dbReference>